<protein>
    <submittedName>
        <fullName evidence="2">Predicted lipoprotein with conserved Yx(FWY)xxD motif</fullName>
    </submittedName>
</protein>
<dbReference type="InterPro" id="IPR005297">
    <property type="entry name" value="Lipoprotein_repeat"/>
</dbReference>
<dbReference type="PANTHER" id="PTHR39335:SF1">
    <property type="entry name" value="BLL4220 PROTEIN"/>
    <property type="match status" value="1"/>
</dbReference>
<dbReference type="STRING" id="563176.SAMN04488090_2199"/>
<evidence type="ECO:0000313" key="2">
    <source>
        <dbReference type="EMBL" id="SDL98730.1"/>
    </source>
</evidence>
<accession>A0A1G9PIX0</accession>
<reference evidence="2 3" key="1">
    <citation type="submission" date="2016-10" db="EMBL/GenBank/DDBJ databases">
        <authorList>
            <person name="de Groot N.N."/>
        </authorList>
    </citation>
    <scope>NUCLEOTIDE SEQUENCE [LARGE SCALE GENOMIC DNA]</scope>
    <source>
        <strain evidence="2 3">DSM 21668</strain>
    </source>
</reference>
<keyword evidence="3" id="KW-1185">Reference proteome</keyword>
<feature type="signal peptide" evidence="1">
    <location>
        <begin position="1"/>
        <end position="24"/>
    </location>
</feature>
<evidence type="ECO:0000313" key="3">
    <source>
        <dbReference type="Proteomes" id="UP000198901"/>
    </source>
</evidence>
<feature type="chain" id="PRO_5011592220" evidence="1">
    <location>
        <begin position="25"/>
        <end position="277"/>
    </location>
</feature>
<dbReference type="OrthoDB" id="597632at2"/>
<sequence length="277" mass="29684">MRINLSLGGLLVAAALFCASCKNSDDTPPAETFDVAVAKTALGDILTGADGKTLYFFTKDVAGTSVCDGNCLAAWPLYYKETLKLGAGLSTADFTTITRADGTKQTAYKGWPLYYYKNDAAAGKTDGDKVGGVWYVARPHFTVMLATGQLKGNDGKNYTSTYTEGTGETTYLVDSLGHTLYAFAPDKKNKNTYTKSDFSNNATWPLAEYDAKFIPSSLNSADFGTITVFGRKQLTYKGWPLYYFGPDGSVRGATKGVSVPTPGKWPVVNQNSAAAVD</sequence>
<keyword evidence="2" id="KW-0449">Lipoprotein</keyword>
<organism evidence="2 3">
    <name type="scientific">Siphonobacter aquaeclarae</name>
    <dbReference type="NCBI Taxonomy" id="563176"/>
    <lineage>
        <taxon>Bacteria</taxon>
        <taxon>Pseudomonadati</taxon>
        <taxon>Bacteroidota</taxon>
        <taxon>Cytophagia</taxon>
        <taxon>Cytophagales</taxon>
        <taxon>Cytophagaceae</taxon>
        <taxon>Siphonobacter</taxon>
    </lineage>
</organism>
<dbReference type="Proteomes" id="UP000198901">
    <property type="component" value="Unassembled WGS sequence"/>
</dbReference>
<gene>
    <name evidence="2" type="ORF">SAMN04488090_2199</name>
</gene>
<dbReference type="AlphaFoldDB" id="A0A1G9PIX0"/>
<dbReference type="EMBL" id="FNGS01000004">
    <property type="protein sequence ID" value="SDL98730.1"/>
    <property type="molecule type" value="Genomic_DNA"/>
</dbReference>
<dbReference type="PANTHER" id="PTHR39335">
    <property type="entry name" value="BLL4220 PROTEIN"/>
    <property type="match status" value="1"/>
</dbReference>
<keyword evidence="1" id="KW-0732">Signal</keyword>
<dbReference type="Pfam" id="PF03640">
    <property type="entry name" value="Lipoprotein_15"/>
    <property type="match status" value="3"/>
</dbReference>
<proteinExistence type="predicted"/>
<evidence type="ECO:0000256" key="1">
    <source>
        <dbReference type="SAM" id="SignalP"/>
    </source>
</evidence>
<dbReference type="RefSeq" id="WP_093201711.1">
    <property type="nucleotide sequence ID" value="NZ_FNGS01000004.1"/>
</dbReference>
<name>A0A1G9PIX0_9BACT</name>
<dbReference type="GO" id="GO:0043448">
    <property type="term" value="P:alkane catabolic process"/>
    <property type="evidence" value="ECO:0007669"/>
    <property type="project" value="TreeGrafter"/>
</dbReference>